<keyword evidence="2 5" id="KW-0472">Membrane</keyword>
<evidence type="ECO:0000256" key="2">
    <source>
        <dbReference type="ARBA" id="ARBA00023136"/>
    </source>
</evidence>
<protein>
    <submittedName>
        <fullName evidence="7">OmpA family protein</fullName>
    </submittedName>
</protein>
<dbReference type="SUPFAM" id="SSF103088">
    <property type="entry name" value="OmpA-like"/>
    <property type="match status" value="1"/>
</dbReference>
<evidence type="ECO:0000256" key="5">
    <source>
        <dbReference type="PROSITE-ProRule" id="PRU00473"/>
    </source>
</evidence>
<dbReference type="RefSeq" id="WP_290206753.1">
    <property type="nucleotide sequence ID" value="NZ_JASDDK010000003.1"/>
</dbReference>
<reference evidence="7 8" key="1">
    <citation type="journal article" date="2023" name="Int. J. Syst. Evol. Microbiol.">
        <title>Winogradskyella bathintestinalis sp. nov., isolated from the intestine of the deep-sea loosejaw dragonfish, Malacosteus niger.</title>
        <authorList>
            <person name="Uniacke-Lowe S."/>
            <person name="Johnson C.N."/>
            <person name="Stanton C."/>
            <person name="Hill C."/>
            <person name="Ross P."/>
        </authorList>
    </citation>
    <scope>NUCLEOTIDE SEQUENCE [LARGE SCALE GENOMIC DNA]</scope>
    <source>
        <strain evidence="7 8">APC 3343</strain>
    </source>
</reference>
<name>A0ABT7ZVT1_9FLAO</name>
<evidence type="ECO:0000259" key="6">
    <source>
        <dbReference type="PROSITE" id="PS51123"/>
    </source>
</evidence>
<evidence type="ECO:0000313" key="7">
    <source>
        <dbReference type="EMBL" id="MDN3493099.1"/>
    </source>
</evidence>
<evidence type="ECO:0000256" key="3">
    <source>
        <dbReference type="ARBA" id="ARBA00023237"/>
    </source>
</evidence>
<dbReference type="InterPro" id="IPR011990">
    <property type="entry name" value="TPR-like_helical_dom_sf"/>
</dbReference>
<keyword evidence="3" id="KW-0998">Cell outer membrane</keyword>
<dbReference type="PRINTS" id="PR01021">
    <property type="entry name" value="OMPADOMAIN"/>
</dbReference>
<dbReference type="PROSITE" id="PS50005">
    <property type="entry name" value="TPR"/>
    <property type="match status" value="1"/>
</dbReference>
<dbReference type="Pfam" id="PF07676">
    <property type="entry name" value="PD40"/>
    <property type="match status" value="3"/>
</dbReference>
<dbReference type="PROSITE" id="PS51123">
    <property type="entry name" value="OMPA_2"/>
    <property type="match status" value="1"/>
</dbReference>
<dbReference type="InterPro" id="IPR050330">
    <property type="entry name" value="Bact_OuterMem_StrucFunc"/>
</dbReference>
<dbReference type="Gene3D" id="2.60.40.1120">
    <property type="entry name" value="Carboxypeptidase-like, regulatory domain"/>
    <property type="match status" value="1"/>
</dbReference>
<dbReference type="InterPro" id="IPR006664">
    <property type="entry name" value="OMP_bac"/>
</dbReference>
<proteinExistence type="predicted"/>
<keyword evidence="8" id="KW-1185">Reference proteome</keyword>
<dbReference type="InterPro" id="IPR019734">
    <property type="entry name" value="TPR_rpt"/>
</dbReference>
<dbReference type="InterPro" id="IPR036737">
    <property type="entry name" value="OmpA-like_sf"/>
</dbReference>
<dbReference type="Gene3D" id="3.30.1330.60">
    <property type="entry name" value="OmpA-like domain"/>
    <property type="match status" value="1"/>
</dbReference>
<dbReference type="Pfam" id="PF13620">
    <property type="entry name" value="CarboxypepD_reg"/>
    <property type="match status" value="1"/>
</dbReference>
<feature type="repeat" description="TPR" evidence="4">
    <location>
        <begin position="55"/>
        <end position="88"/>
    </location>
</feature>
<sequence length="624" mass="70359">MKNIYRLLSLFLVITYSSFGQNKHTEKADKLYNGYQYVDAIEAYQKIVADNEADTYVYKQLADSYYKIFNIAEASKWYKKALENNQDAETHFRYAQVLKSQGEYDAANKRMDVFAKMNPEDVRAKAHLKNPNYMPQLADISKTFNVEKVDINDDKQSDFGAVLSNDNILYFVSTRKTSGKEDAWTNQPYLDIYKSVRNDDGTLSDPEDVEDLNTMFHDGPISITADGKTMYFSRDGHTEGFFKKNKKKRIKVAQQGIYKATLIEGKWENIKALPINSKDYTVSHPSISSDGKTLYFASNMPSGFGDTDIWKISVNEDTYGEPENLGPLVNTSGKEGFPYISEDRILYFASSGRQGFGGLDIFKFDVNENKEAENLGNALNTKRDDFAFSVNNTFKVGYFSSNRSGVDNIYIATPICQFQTVTMVKNAESGAVLSNANVTILDGQLNEMASKRSDKNGKASFNVSCDNTYTLHVSIDGYESGSFKVEKSDGKEVIVNANLKPINEMITDTEVKLNNIYFEFNKSNITNRGALELDRLVEVMKDHPDMKILVRSHTDSKGSADYNLKLSDKRAQSTMQYLISQGINADRLSAKGMGQTDPKIDCKSDCTEDEDAQNRRSEFLIVTK</sequence>
<evidence type="ECO:0000313" key="8">
    <source>
        <dbReference type="Proteomes" id="UP001231197"/>
    </source>
</evidence>
<dbReference type="SUPFAM" id="SSF49464">
    <property type="entry name" value="Carboxypeptidase regulatory domain-like"/>
    <property type="match status" value="1"/>
</dbReference>
<dbReference type="Gene3D" id="1.25.40.10">
    <property type="entry name" value="Tetratricopeptide repeat domain"/>
    <property type="match status" value="1"/>
</dbReference>
<organism evidence="7 8">
    <name type="scientific">Winogradskyella bathintestinalis</name>
    <dbReference type="NCBI Taxonomy" id="3035208"/>
    <lineage>
        <taxon>Bacteria</taxon>
        <taxon>Pseudomonadati</taxon>
        <taxon>Bacteroidota</taxon>
        <taxon>Flavobacteriia</taxon>
        <taxon>Flavobacteriales</taxon>
        <taxon>Flavobacteriaceae</taxon>
        <taxon>Winogradskyella</taxon>
    </lineage>
</organism>
<dbReference type="Pfam" id="PF00691">
    <property type="entry name" value="OmpA"/>
    <property type="match status" value="1"/>
</dbReference>
<gene>
    <name evidence="7" type="ORF">QMA06_10215</name>
</gene>
<dbReference type="InterPro" id="IPR008969">
    <property type="entry name" value="CarboxyPept-like_regulatory"/>
</dbReference>
<dbReference type="PANTHER" id="PTHR30329">
    <property type="entry name" value="STATOR ELEMENT OF FLAGELLAR MOTOR COMPLEX"/>
    <property type="match status" value="1"/>
</dbReference>
<dbReference type="PANTHER" id="PTHR30329:SF21">
    <property type="entry name" value="LIPOPROTEIN YIAD-RELATED"/>
    <property type="match status" value="1"/>
</dbReference>
<evidence type="ECO:0000256" key="1">
    <source>
        <dbReference type="ARBA" id="ARBA00004442"/>
    </source>
</evidence>
<evidence type="ECO:0000256" key="4">
    <source>
        <dbReference type="PROSITE-ProRule" id="PRU00339"/>
    </source>
</evidence>
<accession>A0ABT7ZVT1</accession>
<dbReference type="InterPro" id="IPR011042">
    <property type="entry name" value="6-blade_b-propeller_TolB-like"/>
</dbReference>
<dbReference type="SUPFAM" id="SSF82171">
    <property type="entry name" value="DPP6 N-terminal domain-like"/>
    <property type="match status" value="1"/>
</dbReference>
<dbReference type="CDD" id="cd07185">
    <property type="entry name" value="OmpA_C-like"/>
    <property type="match status" value="1"/>
</dbReference>
<dbReference type="InterPro" id="IPR011659">
    <property type="entry name" value="WD40"/>
</dbReference>
<dbReference type="InterPro" id="IPR006665">
    <property type="entry name" value="OmpA-like"/>
</dbReference>
<dbReference type="Proteomes" id="UP001231197">
    <property type="component" value="Unassembled WGS sequence"/>
</dbReference>
<dbReference type="SUPFAM" id="SSF48452">
    <property type="entry name" value="TPR-like"/>
    <property type="match status" value="1"/>
</dbReference>
<dbReference type="Gene3D" id="2.120.10.30">
    <property type="entry name" value="TolB, C-terminal domain"/>
    <property type="match status" value="1"/>
</dbReference>
<dbReference type="EMBL" id="JASDDK010000003">
    <property type="protein sequence ID" value="MDN3493099.1"/>
    <property type="molecule type" value="Genomic_DNA"/>
</dbReference>
<keyword evidence="4" id="KW-0802">TPR repeat</keyword>
<feature type="domain" description="OmpA-like" evidence="6">
    <location>
        <begin position="505"/>
        <end position="624"/>
    </location>
</feature>
<comment type="caution">
    <text evidence="7">The sequence shown here is derived from an EMBL/GenBank/DDBJ whole genome shotgun (WGS) entry which is preliminary data.</text>
</comment>
<comment type="subcellular location">
    <subcellularLocation>
        <location evidence="1">Cell outer membrane</location>
    </subcellularLocation>
</comment>